<dbReference type="RefSeq" id="WP_114462080.1">
    <property type="nucleotide sequence ID" value="NZ_QPIW01000012.1"/>
</dbReference>
<dbReference type="GO" id="GO:0000030">
    <property type="term" value="F:mannosyltransferase activity"/>
    <property type="evidence" value="ECO:0007669"/>
    <property type="project" value="TreeGrafter"/>
</dbReference>
<dbReference type="Proteomes" id="UP000253141">
    <property type="component" value="Unassembled WGS sequence"/>
</dbReference>
<evidence type="ECO:0008006" key="4">
    <source>
        <dbReference type="Google" id="ProtNLM"/>
    </source>
</evidence>
<dbReference type="Gene3D" id="3.90.550.20">
    <property type="match status" value="1"/>
</dbReference>
<proteinExistence type="predicted"/>
<dbReference type="EMBL" id="QPIW01000012">
    <property type="protein sequence ID" value="RDB05082.1"/>
    <property type="molecule type" value="Genomic_DNA"/>
</dbReference>
<dbReference type="InterPro" id="IPR007577">
    <property type="entry name" value="GlycoTrfase_DXD_sugar-bd_CS"/>
</dbReference>
<dbReference type="GO" id="GO:0051999">
    <property type="term" value="P:mannosyl-inositol phosphorylceramide biosynthetic process"/>
    <property type="evidence" value="ECO:0007669"/>
    <property type="project" value="TreeGrafter"/>
</dbReference>
<reference evidence="2 3" key="1">
    <citation type="submission" date="2018-07" db="EMBL/GenBank/DDBJ databases">
        <title>Genome analysis of Runella aurantiaca.</title>
        <authorList>
            <person name="Yang X."/>
        </authorList>
    </citation>
    <scope>NUCLEOTIDE SEQUENCE [LARGE SCALE GENOMIC DNA]</scope>
    <source>
        <strain evidence="2 3">YX9</strain>
    </source>
</reference>
<dbReference type="SUPFAM" id="SSF53448">
    <property type="entry name" value="Nucleotide-diphospho-sugar transferases"/>
    <property type="match status" value="1"/>
</dbReference>
<keyword evidence="3" id="KW-1185">Reference proteome</keyword>
<organism evidence="2 3">
    <name type="scientific">Runella aurantiaca</name>
    <dbReference type="NCBI Taxonomy" id="2282308"/>
    <lineage>
        <taxon>Bacteria</taxon>
        <taxon>Pseudomonadati</taxon>
        <taxon>Bacteroidota</taxon>
        <taxon>Cytophagia</taxon>
        <taxon>Cytophagales</taxon>
        <taxon>Spirosomataceae</taxon>
        <taxon>Runella</taxon>
    </lineage>
</organism>
<comment type="caution">
    <text evidence="2">The sequence shown here is derived from an EMBL/GenBank/DDBJ whole genome shotgun (WGS) entry which is preliminary data.</text>
</comment>
<sequence>MKSFPQTFHQIWLGNKPIPRSLLGYSQTWRDKHPEWAFELWDDARSHALVREQYPHLWPLYESLPYLTQRVDVIKYLVLYAFGGVYIDFDCECLKPIDSLLTHPVCIGLEPREEGLHHEFSVFLGNAYMSAIPKHEFFNVTIARCEEQLRLLTPRWQELGKYHYVMETTGPTLINRVYHHFEDKKSVRLLPPELIGPFRGREATLYRENKKMGYGAAKLSEAFAIHHFVGSWL</sequence>
<dbReference type="Pfam" id="PF04488">
    <property type="entry name" value="Gly_transf_sug"/>
    <property type="match status" value="1"/>
</dbReference>
<accession>A0A369I7R2</accession>
<evidence type="ECO:0000313" key="2">
    <source>
        <dbReference type="EMBL" id="RDB05082.1"/>
    </source>
</evidence>
<evidence type="ECO:0000313" key="3">
    <source>
        <dbReference type="Proteomes" id="UP000253141"/>
    </source>
</evidence>
<dbReference type="PANTHER" id="PTHR32385:SF15">
    <property type="entry name" value="INOSITOL PHOSPHOCERAMIDE MANNOSYLTRANSFERASE 1"/>
    <property type="match status" value="1"/>
</dbReference>
<dbReference type="InterPro" id="IPR029044">
    <property type="entry name" value="Nucleotide-diphossugar_trans"/>
</dbReference>
<dbReference type="OrthoDB" id="9802987at2"/>
<dbReference type="InterPro" id="IPR051706">
    <property type="entry name" value="Glycosyltransferase_domain"/>
</dbReference>
<evidence type="ECO:0000256" key="1">
    <source>
        <dbReference type="ARBA" id="ARBA00022679"/>
    </source>
</evidence>
<gene>
    <name evidence="2" type="ORF">DVG78_16080</name>
</gene>
<dbReference type="PANTHER" id="PTHR32385">
    <property type="entry name" value="MANNOSYL PHOSPHORYLINOSITOL CERAMIDE SYNTHASE"/>
    <property type="match status" value="1"/>
</dbReference>
<dbReference type="AlphaFoldDB" id="A0A369I7R2"/>
<keyword evidence="1" id="KW-0808">Transferase</keyword>
<dbReference type="GO" id="GO:0016020">
    <property type="term" value="C:membrane"/>
    <property type="evidence" value="ECO:0007669"/>
    <property type="project" value="GOC"/>
</dbReference>
<protein>
    <recommendedName>
        <fullName evidence="4">Glycosyl transferase</fullName>
    </recommendedName>
</protein>
<name>A0A369I7R2_9BACT</name>